<comment type="caution">
    <text evidence="1">The sequence shown here is derived from an EMBL/GenBank/DDBJ whole genome shotgun (WGS) entry which is preliminary data.</text>
</comment>
<gene>
    <name evidence="1" type="ORF">A2U01_0004005</name>
</gene>
<evidence type="ECO:0000313" key="2">
    <source>
        <dbReference type="Proteomes" id="UP000265520"/>
    </source>
</evidence>
<keyword evidence="2" id="KW-1185">Reference proteome</keyword>
<proteinExistence type="predicted"/>
<reference evidence="1 2" key="1">
    <citation type="journal article" date="2018" name="Front. Plant Sci.">
        <title>Red Clover (Trifolium pratense) and Zigzag Clover (T. medium) - A Picture of Genomic Similarities and Differences.</title>
        <authorList>
            <person name="Dluhosova J."/>
            <person name="Istvanek J."/>
            <person name="Nedelnik J."/>
            <person name="Repkova J."/>
        </authorList>
    </citation>
    <scope>NUCLEOTIDE SEQUENCE [LARGE SCALE GENOMIC DNA]</scope>
    <source>
        <strain evidence="2">cv. 10/8</strain>
        <tissue evidence="1">Leaf</tissue>
    </source>
</reference>
<accession>A0A392M8S4</accession>
<evidence type="ECO:0000313" key="1">
    <source>
        <dbReference type="EMBL" id="MCH83188.1"/>
    </source>
</evidence>
<dbReference type="AlphaFoldDB" id="A0A392M8S4"/>
<organism evidence="1 2">
    <name type="scientific">Trifolium medium</name>
    <dbReference type="NCBI Taxonomy" id="97028"/>
    <lineage>
        <taxon>Eukaryota</taxon>
        <taxon>Viridiplantae</taxon>
        <taxon>Streptophyta</taxon>
        <taxon>Embryophyta</taxon>
        <taxon>Tracheophyta</taxon>
        <taxon>Spermatophyta</taxon>
        <taxon>Magnoliopsida</taxon>
        <taxon>eudicotyledons</taxon>
        <taxon>Gunneridae</taxon>
        <taxon>Pentapetalae</taxon>
        <taxon>rosids</taxon>
        <taxon>fabids</taxon>
        <taxon>Fabales</taxon>
        <taxon>Fabaceae</taxon>
        <taxon>Papilionoideae</taxon>
        <taxon>50 kb inversion clade</taxon>
        <taxon>NPAAA clade</taxon>
        <taxon>Hologalegina</taxon>
        <taxon>IRL clade</taxon>
        <taxon>Trifolieae</taxon>
        <taxon>Trifolium</taxon>
    </lineage>
</organism>
<dbReference type="EMBL" id="LXQA010004786">
    <property type="protein sequence ID" value="MCH83188.1"/>
    <property type="molecule type" value="Genomic_DNA"/>
</dbReference>
<name>A0A392M8S4_9FABA</name>
<sequence length="114" mass="12778">MQNSRFLHYAGGVEPITRRVVHLEQNGDFANFNYAGGVMDHATRLTWPKFELLSDLVTRGVKGVTRGVTMKKMNCAACVVVPTCVPKARFKAYNIMGVNLVKLELGLKHEIMRN</sequence>
<protein>
    <submittedName>
        <fullName evidence="1">Uncharacterized protein</fullName>
    </submittedName>
</protein>
<dbReference type="Proteomes" id="UP000265520">
    <property type="component" value="Unassembled WGS sequence"/>
</dbReference>